<dbReference type="EMBL" id="CAEZUP010000187">
    <property type="protein sequence ID" value="CAB4628962.1"/>
    <property type="molecule type" value="Genomic_DNA"/>
</dbReference>
<proteinExistence type="predicted"/>
<accession>A0A6J6IW37</accession>
<name>A0A6J6IW37_9ZZZZ</name>
<evidence type="ECO:0000313" key="1">
    <source>
        <dbReference type="EMBL" id="CAB4628962.1"/>
    </source>
</evidence>
<dbReference type="PANTHER" id="PTHR41729:SF1">
    <property type="entry name" value="GLUTAMYL-TRNA SYNTHETASE"/>
    <property type="match status" value="1"/>
</dbReference>
<gene>
    <name evidence="1" type="ORF">UFOPK1835_02297</name>
</gene>
<reference evidence="1" key="1">
    <citation type="submission" date="2020-05" db="EMBL/GenBank/DDBJ databases">
        <authorList>
            <person name="Chiriac C."/>
            <person name="Salcher M."/>
            <person name="Ghai R."/>
            <person name="Kavagutti S V."/>
        </authorList>
    </citation>
    <scope>NUCLEOTIDE SEQUENCE</scope>
</reference>
<dbReference type="InterPro" id="IPR025255">
    <property type="entry name" value="DUF4202"/>
</dbReference>
<sequence length="219" mass="23585">MIIPVAAPAGADAELFARGIAAIDAANADDPFTLVIDGVERPKEQAHAEAMCDWVQQLDPDATEVQLLAARAHHLRRWAYPRDAQPEGRAGYLRWRKEARRCHAEEVGELLTGVGYDTETIEAVQSLVGKDGLGKGNLPDVDGRPVPVQTHEDALCVVFLVTQFTPVAEKLGDEKTIDVLVRTLPKMGDRGRAAALGLDLTDHEKALVGAALERLAAAS</sequence>
<protein>
    <submittedName>
        <fullName evidence="1">Unannotated protein</fullName>
    </submittedName>
</protein>
<organism evidence="1">
    <name type="scientific">freshwater metagenome</name>
    <dbReference type="NCBI Taxonomy" id="449393"/>
    <lineage>
        <taxon>unclassified sequences</taxon>
        <taxon>metagenomes</taxon>
        <taxon>ecological metagenomes</taxon>
    </lineage>
</organism>
<dbReference type="AlphaFoldDB" id="A0A6J6IW37"/>
<dbReference type="Pfam" id="PF13875">
    <property type="entry name" value="DUF4202"/>
    <property type="match status" value="1"/>
</dbReference>
<dbReference type="PANTHER" id="PTHR41729">
    <property type="entry name" value="GLUTAMYL-TRNA SYNTHETASE"/>
    <property type="match status" value="1"/>
</dbReference>